<feature type="compositionally biased region" description="Basic residues" evidence="1">
    <location>
        <begin position="261"/>
        <end position="270"/>
    </location>
</feature>
<evidence type="ECO:0000313" key="4">
    <source>
        <dbReference type="Proteomes" id="UP001149074"/>
    </source>
</evidence>
<keyword evidence="4" id="KW-1185">Reference proteome</keyword>
<dbReference type="PANTHER" id="PTHR22929:SF0">
    <property type="entry name" value="TRANSCRIPTION FACTOR TFIIIB COMPONENT B'' HOMOLOG"/>
    <property type="match status" value="1"/>
</dbReference>
<reference evidence="3" key="1">
    <citation type="submission" date="2022-11" db="EMBL/GenBank/DDBJ databases">
        <authorList>
            <person name="Petersen C."/>
        </authorList>
    </citation>
    <scope>NUCLEOTIDE SEQUENCE</scope>
    <source>
        <strain evidence="3">IBT 30761</strain>
    </source>
</reference>
<protein>
    <recommendedName>
        <fullName evidence="2">Myb-like domain-containing protein</fullName>
    </recommendedName>
</protein>
<evidence type="ECO:0000259" key="2">
    <source>
        <dbReference type="SMART" id="SM00717"/>
    </source>
</evidence>
<feature type="region of interest" description="Disordered" evidence="1">
    <location>
        <begin position="502"/>
        <end position="573"/>
    </location>
</feature>
<dbReference type="GO" id="GO:0000126">
    <property type="term" value="C:transcription factor TFIIIB complex"/>
    <property type="evidence" value="ECO:0007669"/>
    <property type="project" value="TreeGrafter"/>
</dbReference>
<reference evidence="3" key="2">
    <citation type="journal article" date="2023" name="IMA Fungus">
        <title>Comparative genomic study of the Penicillium genus elucidates a diverse pangenome and 15 lateral gene transfer events.</title>
        <authorList>
            <person name="Petersen C."/>
            <person name="Sorensen T."/>
            <person name="Nielsen M.R."/>
            <person name="Sondergaard T.E."/>
            <person name="Sorensen J.L."/>
            <person name="Fitzpatrick D.A."/>
            <person name="Frisvad J.C."/>
            <person name="Nielsen K.L."/>
        </authorList>
    </citation>
    <scope>NUCLEOTIDE SEQUENCE</scope>
    <source>
        <strain evidence="3">IBT 30761</strain>
    </source>
</reference>
<dbReference type="RefSeq" id="XP_056477948.1">
    <property type="nucleotide sequence ID" value="XM_056614976.1"/>
</dbReference>
<feature type="compositionally biased region" description="Basic and acidic residues" evidence="1">
    <location>
        <begin position="334"/>
        <end position="351"/>
    </location>
</feature>
<feature type="domain" description="Myb-like" evidence="2">
    <location>
        <begin position="413"/>
        <end position="461"/>
    </location>
</feature>
<feature type="region of interest" description="Disordered" evidence="1">
    <location>
        <begin position="318"/>
        <end position="359"/>
    </location>
</feature>
<comment type="caution">
    <text evidence="3">The sequence shown here is derived from an EMBL/GenBank/DDBJ whole genome shotgun (WGS) entry which is preliminary data.</text>
</comment>
<dbReference type="PANTHER" id="PTHR22929">
    <property type="entry name" value="RNA POLYMERASE III TRANSCRIPTION INITIATION FACTOR B"/>
    <property type="match status" value="1"/>
</dbReference>
<feature type="compositionally biased region" description="Low complexity" evidence="1">
    <location>
        <begin position="23"/>
        <end position="48"/>
    </location>
</feature>
<dbReference type="GO" id="GO:0070898">
    <property type="term" value="P:RNA polymerase III preinitiation complex assembly"/>
    <property type="evidence" value="ECO:0007669"/>
    <property type="project" value="TreeGrafter"/>
</dbReference>
<evidence type="ECO:0000256" key="1">
    <source>
        <dbReference type="SAM" id="MobiDB-lite"/>
    </source>
</evidence>
<organism evidence="3 4">
    <name type="scientific">Penicillium argentinense</name>
    <dbReference type="NCBI Taxonomy" id="1131581"/>
    <lineage>
        <taxon>Eukaryota</taxon>
        <taxon>Fungi</taxon>
        <taxon>Dikarya</taxon>
        <taxon>Ascomycota</taxon>
        <taxon>Pezizomycotina</taxon>
        <taxon>Eurotiomycetes</taxon>
        <taxon>Eurotiomycetidae</taxon>
        <taxon>Eurotiales</taxon>
        <taxon>Aspergillaceae</taxon>
        <taxon>Penicillium</taxon>
    </lineage>
</organism>
<feature type="region of interest" description="Disordered" evidence="1">
    <location>
        <begin position="1"/>
        <end position="282"/>
    </location>
</feature>
<dbReference type="CDD" id="cd00167">
    <property type="entry name" value="SANT"/>
    <property type="match status" value="1"/>
</dbReference>
<dbReference type="AlphaFoldDB" id="A0A9W9G222"/>
<name>A0A9W9G222_9EURO</name>
<dbReference type="Proteomes" id="UP001149074">
    <property type="component" value="Unassembled WGS sequence"/>
</dbReference>
<sequence length="573" mass="62440">MKAFSSSVINKSGKKFAPKAPPRRGAPGAPARRPSATQQVQAQTAQAVQHEREAIGPVASPAISSAEPEQSAITESTPLVASSQEKTQPPATSKSATAIPIPRPKPRASATHKSTITPIPAPDISRSPRTSATEPQIESGIVPSIEEDAEPSTRRGAPPAPTHTSDATLNEQPSPRSSATQPVAAPPAPSFRTIEYQPNRPPVPDISKPRQRRRSHISIAATTVDGTEAPGVSVTPSTPDPSQAGAKGKRRQRSEADGAGKPKRPRRRKREPTPEDAETVEIVPNVVKMSDLCKDLKTGRKSKREVELRRLEVEELEHKLKAQEEGSNNATPKKSKEAEAEAARKEREQLLEPKGPAAGPVMRIVNGEIVLDATSLEVDRHADAARNAGELEDVVENQLTRKVNQSTYGKRSKTESWDDEMTDLFYRGLRMFGTDFGIISNLFPGRSRRQIKLKFNSEERKYPERIRDTLLGPREVIDADSYSALTNQTLDDPKIVQKELDEEKSAMEEQHAKEKQLQEEMMRNPNGAGAEEEPKNEKGKAKGKSRNSKKQAALNAAGGTEEVLGSIDEIPAF</sequence>
<dbReference type="GeneID" id="81353955"/>
<feature type="compositionally biased region" description="Polar residues" evidence="1">
    <location>
        <begin position="67"/>
        <end position="96"/>
    </location>
</feature>
<dbReference type="InterPro" id="IPR039467">
    <property type="entry name" value="TFIIIB_B''_Myb"/>
</dbReference>
<dbReference type="OrthoDB" id="272624at2759"/>
<dbReference type="FunFam" id="1.10.10.60:FF:000322">
    <property type="entry name" value="Transcription factor TFIIIB component B"/>
    <property type="match status" value="1"/>
</dbReference>
<gene>
    <name evidence="3" type="ORF">N7532_002482</name>
</gene>
<feature type="compositionally biased region" description="Polar residues" evidence="1">
    <location>
        <begin position="162"/>
        <end position="181"/>
    </location>
</feature>
<feature type="compositionally biased region" description="Polar residues" evidence="1">
    <location>
        <begin position="1"/>
        <end position="10"/>
    </location>
</feature>
<dbReference type="InterPro" id="IPR001005">
    <property type="entry name" value="SANT/Myb"/>
</dbReference>
<evidence type="ECO:0000313" key="3">
    <source>
        <dbReference type="EMBL" id="KAJ5109837.1"/>
    </source>
</evidence>
<proteinExistence type="predicted"/>
<dbReference type="SUPFAM" id="SSF46689">
    <property type="entry name" value="Homeodomain-like"/>
    <property type="match status" value="1"/>
</dbReference>
<accession>A0A9W9G222</accession>
<feature type="compositionally biased region" description="Polar residues" evidence="1">
    <location>
        <begin position="127"/>
        <end position="136"/>
    </location>
</feature>
<dbReference type="EMBL" id="JAPQKI010000003">
    <property type="protein sequence ID" value="KAJ5109837.1"/>
    <property type="molecule type" value="Genomic_DNA"/>
</dbReference>
<dbReference type="Gene3D" id="1.10.10.60">
    <property type="entry name" value="Homeodomain-like"/>
    <property type="match status" value="1"/>
</dbReference>
<dbReference type="InterPro" id="IPR009057">
    <property type="entry name" value="Homeodomain-like_sf"/>
</dbReference>
<dbReference type="SMART" id="SM00717">
    <property type="entry name" value="SANT"/>
    <property type="match status" value="1"/>
</dbReference>
<dbReference type="GO" id="GO:0001156">
    <property type="term" value="F:TFIIIC-class transcription factor complex binding"/>
    <property type="evidence" value="ECO:0007669"/>
    <property type="project" value="TreeGrafter"/>
</dbReference>
<dbReference type="Pfam" id="PF15963">
    <property type="entry name" value="Myb_DNA-bind_7"/>
    <property type="match status" value="1"/>
</dbReference>
<feature type="compositionally biased region" description="Basic and acidic residues" evidence="1">
    <location>
        <begin position="502"/>
        <end position="522"/>
    </location>
</feature>